<gene>
    <name evidence="2" type="ORF">U473_03780</name>
</gene>
<feature type="transmembrane region" description="Helical" evidence="1">
    <location>
        <begin position="12"/>
        <end position="32"/>
    </location>
</feature>
<protein>
    <submittedName>
        <fullName evidence="2">Uncharacterized protein</fullName>
    </submittedName>
</protein>
<dbReference type="EMBL" id="LSKU01000001">
    <property type="protein sequence ID" value="KXG43231.1"/>
    <property type="molecule type" value="Genomic_DNA"/>
</dbReference>
<proteinExistence type="predicted"/>
<name>A0A135L2M5_9BACI</name>
<reference evidence="2 3" key="1">
    <citation type="submission" date="2016-02" db="EMBL/GenBank/DDBJ databases">
        <title>Draft Genome for Tepidibacillus decaturensis nov. sp. Strain Z9, an Anaerobic, Moderately Thermophilic and Heterotrophic Bacterium from Deep Subsurface of the Illinois Basin, USA.</title>
        <authorList>
            <person name="Dong Y."/>
            <person name="Chang J.Y."/>
            <person name="Sanford R."/>
            <person name="Fouke B.W."/>
        </authorList>
    </citation>
    <scope>NUCLEOTIDE SEQUENCE [LARGE SCALE GENOMIC DNA]</scope>
    <source>
        <strain evidence="2 3">Z9</strain>
    </source>
</reference>
<keyword evidence="1" id="KW-1133">Transmembrane helix</keyword>
<dbReference type="Proteomes" id="UP000070352">
    <property type="component" value="Unassembled WGS sequence"/>
</dbReference>
<evidence type="ECO:0000256" key="1">
    <source>
        <dbReference type="SAM" id="Phobius"/>
    </source>
</evidence>
<organism evidence="2 3">
    <name type="scientific">Tepidibacillus decaturensis</name>
    <dbReference type="NCBI Taxonomy" id="1413211"/>
    <lineage>
        <taxon>Bacteria</taxon>
        <taxon>Bacillati</taxon>
        <taxon>Bacillota</taxon>
        <taxon>Bacilli</taxon>
        <taxon>Bacillales</taxon>
        <taxon>Bacillaceae</taxon>
        <taxon>Tepidibacillus</taxon>
    </lineage>
</organism>
<accession>A0A135L2M5</accession>
<dbReference type="OrthoDB" id="9859116at2"/>
<keyword evidence="1" id="KW-0472">Membrane</keyword>
<keyword evidence="3" id="KW-1185">Reference proteome</keyword>
<sequence length="69" mass="8092">MIGNVTFQILSFAGLILPLILLILMVGIYRLVVKQHKEFLRIDERNLAFQEQQIEAIRKIQQKLSDINR</sequence>
<dbReference type="RefSeq" id="WP_068723480.1">
    <property type="nucleotide sequence ID" value="NZ_LSKU01000001.1"/>
</dbReference>
<evidence type="ECO:0000313" key="2">
    <source>
        <dbReference type="EMBL" id="KXG43231.1"/>
    </source>
</evidence>
<dbReference type="AlphaFoldDB" id="A0A135L2M5"/>
<evidence type="ECO:0000313" key="3">
    <source>
        <dbReference type="Proteomes" id="UP000070352"/>
    </source>
</evidence>
<keyword evidence="1" id="KW-0812">Transmembrane</keyword>
<comment type="caution">
    <text evidence="2">The sequence shown here is derived from an EMBL/GenBank/DDBJ whole genome shotgun (WGS) entry which is preliminary data.</text>
</comment>